<dbReference type="GO" id="GO:0000976">
    <property type="term" value="F:transcription cis-regulatory region binding"/>
    <property type="evidence" value="ECO:0007669"/>
    <property type="project" value="TreeGrafter"/>
</dbReference>
<organism evidence="8 9">
    <name type="scientific">Glarea lozoyensis (strain ATCC 20868 / MF5171)</name>
    <dbReference type="NCBI Taxonomy" id="1116229"/>
    <lineage>
        <taxon>Eukaryota</taxon>
        <taxon>Fungi</taxon>
        <taxon>Dikarya</taxon>
        <taxon>Ascomycota</taxon>
        <taxon>Pezizomycotina</taxon>
        <taxon>Leotiomycetes</taxon>
        <taxon>Helotiales</taxon>
        <taxon>Helotiaceae</taxon>
        <taxon>Glarea</taxon>
    </lineage>
</organism>
<dbReference type="InterPro" id="IPR051089">
    <property type="entry name" value="prtT"/>
</dbReference>
<dbReference type="HOGENOM" id="CLU_006524_7_2_1"/>
<evidence type="ECO:0000256" key="1">
    <source>
        <dbReference type="ARBA" id="ARBA00004123"/>
    </source>
</evidence>
<gene>
    <name evidence="8" type="ORF">GLAREA_02514</name>
</gene>
<dbReference type="InterPro" id="IPR036864">
    <property type="entry name" value="Zn2-C6_fun-type_DNA-bd_sf"/>
</dbReference>
<evidence type="ECO:0000313" key="8">
    <source>
        <dbReference type="EMBL" id="EPE26601.1"/>
    </source>
</evidence>
<evidence type="ECO:0000256" key="5">
    <source>
        <dbReference type="ARBA" id="ARBA00023242"/>
    </source>
</evidence>
<proteinExistence type="predicted"/>
<evidence type="ECO:0000256" key="3">
    <source>
        <dbReference type="ARBA" id="ARBA00023125"/>
    </source>
</evidence>
<keyword evidence="2" id="KW-0805">Transcription regulation</keyword>
<dbReference type="GeneID" id="19461571"/>
<dbReference type="PANTHER" id="PTHR31845:SF32">
    <property type="entry name" value="MISCELLANEOUS ZN(II)2CYS6 TRANSCRIPTION FACTOR (EUROFUNG)-RELATED"/>
    <property type="match status" value="1"/>
</dbReference>
<dbReference type="eggNOG" id="ENOG502SN12">
    <property type="taxonomic scope" value="Eukaryota"/>
</dbReference>
<dbReference type="GO" id="GO:0005634">
    <property type="term" value="C:nucleus"/>
    <property type="evidence" value="ECO:0007669"/>
    <property type="project" value="UniProtKB-SubCell"/>
</dbReference>
<comment type="subcellular location">
    <subcellularLocation>
        <location evidence="1">Nucleus</location>
    </subcellularLocation>
</comment>
<feature type="region of interest" description="Disordered" evidence="6">
    <location>
        <begin position="95"/>
        <end position="121"/>
    </location>
</feature>
<dbReference type="GO" id="GO:0000981">
    <property type="term" value="F:DNA-binding transcription factor activity, RNA polymerase II-specific"/>
    <property type="evidence" value="ECO:0007669"/>
    <property type="project" value="InterPro"/>
</dbReference>
<dbReference type="RefSeq" id="XP_008085791.1">
    <property type="nucleotide sequence ID" value="XM_008087600.1"/>
</dbReference>
<keyword evidence="5" id="KW-0539">Nucleus</keyword>
<sequence>MNESTSPEAVGKSGSTNRACENCSRAKAKCTPQVDGSDGRCSRCFRLKKDCTTAPRRARKRRSPNHTTNVAQLEEKIESLVSLLGAHTNVLKPDLLQPLTRETSSQSERTPQDHTLDSQYDQSPVILGARQLYRGNDAWLSQSMPNRNLYPASATSDLSGPSSLAQSHPLQIVPALAQQVQQSILPGPEADDILDTFREQFAPQFPFIIVPNNVNSENLHRQRPWVYRAVTLIGNETDRTAQLEASKRISLDVMEALTVRGEKNLDMLQGLLLHNAWIYYYSPVTPQFQSTAIFQIAQALVFDLGLNKPVRETEMTELLPEAYKHRPDTNPRESKRTVDERRTYLTCYFSTSVFSLHIRKSELMHHTPYLDYCCKVLQENPEYPSDAVLSALVRLQCITESFQRNLVQTYEGPMDENRAPAWMYVEGMRSELRQFWASLDPDLRSNNMLLMTFHSAEAFLSEPSAQIGLIPSRVGGGNAQRLDMLYSCLMASQALLNHILTQPLSSFRYFSVIQLAFTGVGLSTLFKLSMAEEPGWDLADVRKTVNVTDFFHRLIEKFEQAGMIIDSSQVTPSSRHSFPSGCAKAMRRVLAVYETRLAAVPGTQISLEPQLTTGMEGIMSGDQFDWIDDAYWQELLGDINFLPQSGGMS</sequence>
<feature type="compositionally biased region" description="Polar residues" evidence="6">
    <location>
        <begin position="100"/>
        <end position="109"/>
    </location>
</feature>
<name>S3D3F2_GLAL2</name>
<dbReference type="CDD" id="cd12148">
    <property type="entry name" value="fungal_TF_MHR"/>
    <property type="match status" value="1"/>
</dbReference>
<dbReference type="PANTHER" id="PTHR31845">
    <property type="entry name" value="FINGER DOMAIN PROTEIN, PUTATIVE-RELATED"/>
    <property type="match status" value="1"/>
</dbReference>
<keyword evidence="3 8" id="KW-0238">DNA-binding</keyword>
<dbReference type="AlphaFoldDB" id="S3D3F2"/>
<dbReference type="OMA" id="TASHYGR"/>
<evidence type="ECO:0000259" key="7">
    <source>
        <dbReference type="PROSITE" id="PS00463"/>
    </source>
</evidence>
<dbReference type="OrthoDB" id="5226580at2759"/>
<feature type="domain" description="Zn(2)-C6 fungal-type" evidence="7">
    <location>
        <begin position="19"/>
        <end position="51"/>
    </location>
</feature>
<evidence type="ECO:0000256" key="4">
    <source>
        <dbReference type="ARBA" id="ARBA00023163"/>
    </source>
</evidence>
<dbReference type="SUPFAM" id="SSF57701">
    <property type="entry name" value="Zn2/Cys6 DNA-binding domain"/>
    <property type="match status" value="1"/>
</dbReference>
<evidence type="ECO:0000256" key="6">
    <source>
        <dbReference type="SAM" id="MobiDB-lite"/>
    </source>
</evidence>
<dbReference type="Gene3D" id="4.10.240.10">
    <property type="entry name" value="Zn(2)-C6 fungal-type DNA-binding domain"/>
    <property type="match status" value="1"/>
</dbReference>
<evidence type="ECO:0000256" key="2">
    <source>
        <dbReference type="ARBA" id="ARBA00023015"/>
    </source>
</evidence>
<dbReference type="PROSITE" id="PS00463">
    <property type="entry name" value="ZN2_CY6_FUNGAL_1"/>
    <property type="match status" value="1"/>
</dbReference>
<dbReference type="CDD" id="cd00067">
    <property type="entry name" value="GAL4"/>
    <property type="match status" value="1"/>
</dbReference>
<keyword evidence="9" id="KW-1185">Reference proteome</keyword>
<dbReference type="KEGG" id="glz:GLAREA_02514"/>
<keyword evidence="4" id="KW-0804">Transcription</keyword>
<dbReference type="InterPro" id="IPR001138">
    <property type="entry name" value="Zn2Cys6_DnaBD"/>
</dbReference>
<evidence type="ECO:0000313" key="9">
    <source>
        <dbReference type="Proteomes" id="UP000016922"/>
    </source>
</evidence>
<reference evidence="8 9" key="1">
    <citation type="journal article" date="2013" name="BMC Genomics">
        <title>Genomics-driven discovery of the pneumocandin biosynthetic gene cluster in the fungus Glarea lozoyensis.</title>
        <authorList>
            <person name="Chen L."/>
            <person name="Yue Q."/>
            <person name="Zhang X."/>
            <person name="Xiang M."/>
            <person name="Wang C."/>
            <person name="Li S."/>
            <person name="Che Y."/>
            <person name="Ortiz-Lopez F.J."/>
            <person name="Bills G.F."/>
            <person name="Liu X."/>
            <person name="An Z."/>
        </authorList>
    </citation>
    <scope>NUCLEOTIDE SEQUENCE [LARGE SCALE GENOMIC DNA]</scope>
    <source>
        <strain evidence="9">ATCC 20868 / MF5171</strain>
    </source>
</reference>
<dbReference type="Proteomes" id="UP000016922">
    <property type="component" value="Unassembled WGS sequence"/>
</dbReference>
<dbReference type="EMBL" id="KE145370">
    <property type="protein sequence ID" value="EPE26601.1"/>
    <property type="molecule type" value="Genomic_DNA"/>
</dbReference>
<dbReference type="GO" id="GO:0008270">
    <property type="term" value="F:zinc ion binding"/>
    <property type="evidence" value="ECO:0007669"/>
    <property type="project" value="InterPro"/>
</dbReference>
<accession>S3D3F2</accession>
<protein>
    <submittedName>
        <fullName evidence="8">Zn2/Cys6 DNA-binding protein</fullName>
    </submittedName>
</protein>